<evidence type="ECO:0008006" key="3">
    <source>
        <dbReference type="Google" id="ProtNLM"/>
    </source>
</evidence>
<reference evidence="1" key="1">
    <citation type="submission" date="2022-07" db="EMBL/GenBank/DDBJ databases">
        <title>Phylogenomic reconstructions and comparative analyses of Kickxellomycotina fungi.</title>
        <authorList>
            <person name="Reynolds N.K."/>
            <person name="Stajich J.E."/>
            <person name="Barry K."/>
            <person name="Grigoriev I.V."/>
            <person name="Crous P."/>
            <person name="Smith M.E."/>
        </authorList>
    </citation>
    <scope>NUCLEOTIDE SEQUENCE</scope>
    <source>
        <strain evidence="1">NBRC 105413</strain>
    </source>
</reference>
<dbReference type="Gene3D" id="1.25.40.10">
    <property type="entry name" value="Tetratricopeptide repeat domain"/>
    <property type="match status" value="3"/>
</dbReference>
<dbReference type="PANTHER" id="PTHR46862:SF5">
    <property type="entry name" value="OS02G0170000 PROTEIN"/>
    <property type="match status" value="1"/>
</dbReference>
<organism evidence="1 2">
    <name type="scientific">Coemansia asiatica</name>
    <dbReference type="NCBI Taxonomy" id="1052880"/>
    <lineage>
        <taxon>Eukaryota</taxon>
        <taxon>Fungi</taxon>
        <taxon>Fungi incertae sedis</taxon>
        <taxon>Zoopagomycota</taxon>
        <taxon>Kickxellomycotina</taxon>
        <taxon>Kickxellomycetes</taxon>
        <taxon>Kickxellales</taxon>
        <taxon>Kickxellaceae</taxon>
        <taxon>Coemansia</taxon>
    </lineage>
</organism>
<proteinExistence type="predicted"/>
<dbReference type="InterPro" id="IPR011990">
    <property type="entry name" value="TPR-like_helical_dom_sf"/>
</dbReference>
<dbReference type="PANTHER" id="PTHR46862">
    <property type="entry name" value="OS07G0661900 PROTEIN"/>
    <property type="match status" value="1"/>
</dbReference>
<dbReference type="Proteomes" id="UP001145021">
    <property type="component" value="Unassembled WGS sequence"/>
</dbReference>
<keyword evidence="2" id="KW-1185">Reference proteome</keyword>
<evidence type="ECO:0000313" key="2">
    <source>
        <dbReference type="Proteomes" id="UP001145021"/>
    </source>
</evidence>
<accession>A0A9W8CJN1</accession>
<gene>
    <name evidence="1" type="ORF">LPJ64_003835</name>
</gene>
<dbReference type="EMBL" id="JANBOH010000161">
    <property type="protein sequence ID" value="KAJ1644497.1"/>
    <property type="molecule type" value="Genomic_DNA"/>
</dbReference>
<protein>
    <recommendedName>
        <fullName evidence="3">Pentatricopeptide repeat-containing protein</fullName>
    </recommendedName>
</protein>
<name>A0A9W8CJN1_9FUNG</name>
<comment type="caution">
    <text evidence="1">The sequence shown here is derived from an EMBL/GenBank/DDBJ whole genome shotgun (WGS) entry which is preliminary data.</text>
</comment>
<dbReference type="AlphaFoldDB" id="A0A9W8CJN1"/>
<sequence length="1142" mass="129261">MRIAMVLDELAKRRSLLRSEIADVQRLCAKLETPSAIYSDKALAQRASNKKDSDAKAKSKGVTVQAKQEQRVFKATLEKEHSDCSTERLDFLLDQPAITLDPQMVWRAYLSALKDGTPFEAPAFKRLIDYCSSLGYIGGKQFLMQLESDLSSKLPDYLNVLQSSFITTYAKLGSLDDAQRCYQMANRDGNEDKLDWSLCLAFFWGLCQKKGQALFDTRFVARNLATPMMFGLLLHEYAMMRNVPAVYSLFATMKRIGIEPNSRAMASLAQACALDTDIERGTRSLADVVAFSRSWGCSLDFNFVAGLLQGYNASYQNEMFDAVASKVDLDAIDLNHVRVYSVIMKNAARRGKRKLVRKIAQKIAIDERQGVLQAVQALGAVGDIDMARAVCGAHTRRFAKNNITANMLLELALADASTDPLELAVYARSMVDDGFTPSLRLFANLIDRLWLRSGVNLALSTFDYLLAAGAPVSIGILLKIVHLRLKSSAPYLALDTFEAACDQLRNINVGRLHLHDKTMHKIMELLMRQKGIFAAFEAFELFQSLSVNQSTLPYGLIIEYCLNHNYYDRAHSLIRQVVQHDIKVSHQVAKACCQYFLLHSTVSDTVNFLRYLQRTRTLGYIEYENADSVLWRCVEAGRMTDFQWIIDASTNYPSLEPAWGRLVDRFAPSNSHALLIMVRLIVLDKENTTKAALALLRSCTQSSYRAVAAEMVLRVMSEEGLKLSYRVVCKAFSYIMEAWVDIKNQSFQSKAPFLTLSYLSEALYRNMVPALNAGINKWLLVRILRVISSMRPDAYEDCLNLLRMYLKQKANASLFGAIASGCARWGSIKGIDAVLEEARNIHSKPTSNLLTSMISAYSLLPIPASAKARMNQAVPAESHKSLGISSHNLEEDNMMDEEESQTFVKLAQKTQDFPEQPYKDIIGHQQSAVNKQYEIDSAAEFHKVILSKILHIWGDFRYFNLSIPRAAYTLAIRACIRSHEYHRAESFVVDMAANKMEHDYFSILQVLDLYLHWDRQEYAFLIFNSMGHPDKCEQFGGIYLGLDKIQRRSEHFSLIIDYYLSNRQLQNAMSVMREMHGLDIGASPRIYTRIFRYFADADMRNDFVDTMRQVSRVSAKVNQEMLSVIKEFAAKNPSKDSNRPES</sequence>
<evidence type="ECO:0000313" key="1">
    <source>
        <dbReference type="EMBL" id="KAJ1644497.1"/>
    </source>
</evidence>